<reference evidence="8 9" key="1">
    <citation type="submission" date="2015-04" db="EMBL/GenBank/DDBJ databases">
        <title>Complete genome sequence of Schizopora paradoxa KUC8140, a cosmopolitan wood degrader in East Asia.</title>
        <authorList>
            <consortium name="DOE Joint Genome Institute"/>
            <person name="Min B."/>
            <person name="Park H."/>
            <person name="Jang Y."/>
            <person name="Kim J.-J."/>
            <person name="Kim K.H."/>
            <person name="Pangilinan J."/>
            <person name="Lipzen A."/>
            <person name="Riley R."/>
            <person name="Grigoriev I.V."/>
            <person name="Spatafora J.W."/>
            <person name="Choi I.-G."/>
        </authorList>
    </citation>
    <scope>NUCLEOTIDE SEQUENCE [LARGE SCALE GENOMIC DNA]</scope>
    <source>
        <strain evidence="8 9">KUC8140</strain>
    </source>
</reference>
<keyword evidence="3 7" id="KW-0812">Transmembrane</keyword>
<dbReference type="InterPro" id="IPR036259">
    <property type="entry name" value="MFS_trans_sf"/>
</dbReference>
<evidence type="ECO:0000256" key="7">
    <source>
        <dbReference type="SAM" id="Phobius"/>
    </source>
</evidence>
<feature type="transmembrane region" description="Helical" evidence="7">
    <location>
        <begin position="589"/>
        <end position="609"/>
    </location>
</feature>
<sequence length="690" mass="74800">MTGFSGLPIAEAEENDVQLSGVSKILGPRWVQLPVLTIGMLGVQMMWSVEMAYSSPYLMSLGLSKSLIAVALLAGPFSGLIVQPLIGVIADNTKSRFGRRRPYMIGATLICCISMLSFGFTRKITTMFSNSDTLTILIAVLALYGIDFSVNAVQAADRALIVDTLPFSQQPDGTAWAARMQGVGGVLGFFVGNIDLTNVFSFFGDTEIKVLAILSSSILLGTQLWTSLCVKEKVLVSSSSHQRKSFGSSVMEIWNNLLTLPRVIRQICLIQSLAWCAWFPFLFYSTVYIGDLYKLSVLVPANGPAEYELDKEATIIGTRASFYFSIVALTANFVAPLFTKKEKGSAQEAGSGSSARFPFLEKLRLFHICELWAFGHLIFASCMTATLFVHSVKGSTMLVAISGFSWAMTQWAPFSLLGEEILASADDDLYDETVSIRLTDSRSSRISTEAWTGNGEVVWDENEDDVNRDADETHRLIGDGVRTSMEAPHDRYDRGRKDSGEAVDVPVLKARSSSFEGSRSSNALMSNPAARHSRADVHDLERSNGGGHVLHDGAEDDLHTELNGGTEHPQAKTGGLVAKAGIILGIHNLFVVFPQFISSGIAAVIFAIVDPKKPVPHSINPGLGIPGNGTVVEEALDGTASMTRTSLLARADYDDGHGASSVVIIFRLGAIASFLAFLISWRLARELKRR</sequence>
<evidence type="ECO:0000313" key="8">
    <source>
        <dbReference type="EMBL" id="KLO12527.1"/>
    </source>
</evidence>
<protein>
    <submittedName>
        <fullName evidence="8">MFS general substrate transporter</fullName>
    </submittedName>
</protein>
<dbReference type="InParanoid" id="A0A0H2RLS6"/>
<feature type="transmembrane region" description="Helical" evidence="7">
    <location>
        <begin position="102"/>
        <end position="121"/>
    </location>
</feature>
<dbReference type="Pfam" id="PF13347">
    <property type="entry name" value="MFS_2"/>
    <property type="match status" value="1"/>
</dbReference>
<evidence type="ECO:0000313" key="9">
    <source>
        <dbReference type="Proteomes" id="UP000053477"/>
    </source>
</evidence>
<evidence type="ECO:0000256" key="1">
    <source>
        <dbReference type="ARBA" id="ARBA00004141"/>
    </source>
</evidence>
<dbReference type="GO" id="GO:0008506">
    <property type="term" value="F:sucrose:proton symporter activity"/>
    <property type="evidence" value="ECO:0007669"/>
    <property type="project" value="TreeGrafter"/>
</dbReference>
<dbReference type="EMBL" id="KQ085976">
    <property type="protein sequence ID" value="KLO12527.1"/>
    <property type="molecule type" value="Genomic_DNA"/>
</dbReference>
<accession>A0A0H2RLS6</accession>
<feature type="compositionally biased region" description="Basic and acidic residues" evidence="6">
    <location>
        <begin position="533"/>
        <end position="542"/>
    </location>
</feature>
<feature type="transmembrane region" description="Helical" evidence="7">
    <location>
        <begin position="320"/>
        <end position="338"/>
    </location>
</feature>
<feature type="region of interest" description="Disordered" evidence="6">
    <location>
        <begin position="511"/>
        <end position="571"/>
    </location>
</feature>
<dbReference type="OrthoDB" id="28755at2759"/>
<evidence type="ECO:0000256" key="3">
    <source>
        <dbReference type="ARBA" id="ARBA00022692"/>
    </source>
</evidence>
<organism evidence="8 9">
    <name type="scientific">Schizopora paradoxa</name>
    <dbReference type="NCBI Taxonomy" id="27342"/>
    <lineage>
        <taxon>Eukaryota</taxon>
        <taxon>Fungi</taxon>
        <taxon>Dikarya</taxon>
        <taxon>Basidiomycota</taxon>
        <taxon>Agaricomycotina</taxon>
        <taxon>Agaricomycetes</taxon>
        <taxon>Hymenochaetales</taxon>
        <taxon>Schizoporaceae</taxon>
        <taxon>Schizopora</taxon>
    </lineage>
</organism>
<feature type="compositionally biased region" description="Low complexity" evidence="6">
    <location>
        <begin position="512"/>
        <end position="521"/>
    </location>
</feature>
<dbReference type="Gene3D" id="1.20.1250.20">
    <property type="entry name" value="MFS general substrate transporter like domains"/>
    <property type="match status" value="1"/>
</dbReference>
<comment type="subcellular location">
    <subcellularLocation>
        <location evidence="1">Membrane</location>
        <topology evidence="1">Multi-pass membrane protein</topology>
    </subcellularLocation>
</comment>
<keyword evidence="5 7" id="KW-0472">Membrane</keyword>
<feature type="compositionally biased region" description="Basic and acidic residues" evidence="6">
    <location>
        <begin position="549"/>
        <end position="560"/>
    </location>
</feature>
<feature type="transmembrane region" description="Helical" evidence="7">
    <location>
        <begin position="133"/>
        <end position="153"/>
    </location>
</feature>
<dbReference type="PANTHER" id="PTHR19432:SF91">
    <property type="entry name" value="GENERAL ALPHA-GLUCOSIDE PERMEASE"/>
    <property type="match status" value="1"/>
</dbReference>
<evidence type="ECO:0000256" key="2">
    <source>
        <dbReference type="ARBA" id="ARBA00022448"/>
    </source>
</evidence>
<keyword evidence="4 7" id="KW-1133">Transmembrane helix</keyword>
<evidence type="ECO:0000256" key="5">
    <source>
        <dbReference type="ARBA" id="ARBA00023136"/>
    </source>
</evidence>
<keyword evidence="2" id="KW-0813">Transport</keyword>
<dbReference type="AlphaFoldDB" id="A0A0H2RLS6"/>
<name>A0A0H2RLS6_9AGAM</name>
<feature type="transmembrane region" description="Helical" evidence="7">
    <location>
        <begin position="664"/>
        <end position="684"/>
    </location>
</feature>
<evidence type="ECO:0000256" key="6">
    <source>
        <dbReference type="SAM" id="MobiDB-lite"/>
    </source>
</evidence>
<feature type="transmembrane region" description="Helical" evidence="7">
    <location>
        <begin position="30"/>
        <end position="47"/>
    </location>
</feature>
<dbReference type="Proteomes" id="UP000053477">
    <property type="component" value="Unassembled WGS sequence"/>
</dbReference>
<evidence type="ECO:0000256" key="4">
    <source>
        <dbReference type="ARBA" id="ARBA00022989"/>
    </source>
</evidence>
<gene>
    <name evidence="8" type="ORF">SCHPADRAFT_853868</name>
</gene>
<dbReference type="PANTHER" id="PTHR19432">
    <property type="entry name" value="SUGAR TRANSPORTER"/>
    <property type="match status" value="1"/>
</dbReference>
<feature type="transmembrane region" description="Helical" evidence="7">
    <location>
        <begin position="67"/>
        <end position="90"/>
    </location>
</feature>
<dbReference type="GO" id="GO:0005886">
    <property type="term" value="C:plasma membrane"/>
    <property type="evidence" value="ECO:0007669"/>
    <property type="project" value="TreeGrafter"/>
</dbReference>
<feature type="transmembrane region" description="Helical" evidence="7">
    <location>
        <begin position="267"/>
        <end position="289"/>
    </location>
</feature>
<proteinExistence type="predicted"/>
<dbReference type="SUPFAM" id="SSF103473">
    <property type="entry name" value="MFS general substrate transporter"/>
    <property type="match status" value="1"/>
</dbReference>
<keyword evidence="9" id="KW-1185">Reference proteome</keyword>